<dbReference type="GeneID" id="20084876"/>
<dbReference type="RefSeq" id="XP_008871553.1">
    <property type="nucleotide sequence ID" value="XM_008873331.1"/>
</dbReference>
<organism evidence="2">
    <name type="scientific">Aphanomyces invadans</name>
    <dbReference type="NCBI Taxonomy" id="157072"/>
    <lineage>
        <taxon>Eukaryota</taxon>
        <taxon>Sar</taxon>
        <taxon>Stramenopiles</taxon>
        <taxon>Oomycota</taxon>
        <taxon>Saprolegniomycetes</taxon>
        <taxon>Saprolegniales</taxon>
        <taxon>Verrucalvaceae</taxon>
        <taxon>Aphanomyces</taxon>
    </lineage>
</organism>
<reference evidence="2" key="1">
    <citation type="submission" date="2013-12" db="EMBL/GenBank/DDBJ databases">
        <title>The Genome Sequence of Aphanomyces invadans NJM9701.</title>
        <authorList>
            <consortium name="The Broad Institute Genomics Platform"/>
            <person name="Russ C."/>
            <person name="Tyler B."/>
            <person name="van West P."/>
            <person name="Dieguez-Uribeondo J."/>
            <person name="Young S.K."/>
            <person name="Zeng Q."/>
            <person name="Gargeya S."/>
            <person name="Fitzgerald M."/>
            <person name="Abouelleil A."/>
            <person name="Alvarado L."/>
            <person name="Chapman S.B."/>
            <person name="Gainer-Dewar J."/>
            <person name="Goldberg J."/>
            <person name="Griggs A."/>
            <person name="Gujja S."/>
            <person name="Hansen M."/>
            <person name="Howarth C."/>
            <person name="Imamovic A."/>
            <person name="Ireland A."/>
            <person name="Larimer J."/>
            <person name="McCowan C."/>
            <person name="Murphy C."/>
            <person name="Pearson M."/>
            <person name="Poon T.W."/>
            <person name="Priest M."/>
            <person name="Roberts A."/>
            <person name="Saif S."/>
            <person name="Shea T."/>
            <person name="Sykes S."/>
            <person name="Wortman J."/>
            <person name="Nusbaum C."/>
            <person name="Birren B."/>
        </authorList>
    </citation>
    <scope>NUCLEOTIDE SEQUENCE [LARGE SCALE GENOMIC DNA]</scope>
    <source>
        <strain evidence="2">NJM9701</strain>
    </source>
</reference>
<dbReference type="EMBL" id="KI913966">
    <property type="protein sequence ID" value="ETV99778.1"/>
    <property type="molecule type" value="Genomic_DNA"/>
</dbReference>
<dbReference type="EMBL" id="KI913966">
    <property type="protein sequence ID" value="ETV99777.1"/>
    <property type="molecule type" value="Genomic_DNA"/>
</dbReference>
<evidence type="ECO:0000313" key="2">
    <source>
        <dbReference type="EMBL" id="ETV99777.1"/>
    </source>
</evidence>
<accession>A0A024U2D4</accession>
<evidence type="ECO:0000256" key="1">
    <source>
        <dbReference type="SAM" id="MobiDB-lite"/>
    </source>
</evidence>
<protein>
    <submittedName>
        <fullName evidence="2">Uncharacterized protein</fullName>
    </submittedName>
</protein>
<dbReference type="VEuPathDB" id="FungiDB:H310_07826"/>
<gene>
    <name evidence="2" type="ORF">H310_07826</name>
</gene>
<feature type="region of interest" description="Disordered" evidence="1">
    <location>
        <begin position="1"/>
        <end position="29"/>
    </location>
</feature>
<dbReference type="EMBL" id="KI913966">
    <property type="protein sequence ID" value="ETV99779.1"/>
    <property type="molecule type" value="Genomic_DNA"/>
</dbReference>
<name>A0A024U2D4_9STRA</name>
<sequence length="155" mass="17432">MQKMDAPNRSTSGRQVESESRARVASAVEPVNPVEATNSRGYVHPVNSPPTAPHRVHRVKEMCWQDAFQRVEVGFGQYGRGRDSRWGVRVDGADGRMVNIREKILELVHRRSGSRGCGGHVCLTRGTFLVAIAQRSPRRPSFLLTAKFENMSKYR</sequence>
<dbReference type="AlphaFoldDB" id="A0A024U2D4"/>
<dbReference type="RefSeq" id="XP_008871554.1">
    <property type="nucleotide sequence ID" value="XM_008873332.1"/>
</dbReference>
<proteinExistence type="predicted"/>
<dbReference type="RefSeq" id="XP_008871555.1">
    <property type="nucleotide sequence ID" value="XM_008873333.1"/>
</dbReference>